<organism evidence="2 3">
    <name type="scientific">Hamadaea flava</name>
    <dbReference type="NCBI Taxonomy" id="1742688"/>
    <lineage>
        <taxon>Bacteria</taxon>
        <taxon>Bacillati</taxon>
        <taxon>Actinomycetota</taxon>
        <taxon>Actinomycetes</taxon>
        <taxon>Micromonosporales</taxon>
        <taxon>Micromonosporaceae</taxon>
        <taxon>Hamadaea</taxon>
    </lineage>
</organism>
<proteinExistence type="predicted"/>
<feature type="transmembrane region" description="Helical" evidence="1">
    <location>
        <begin position="20"/>
        <end position="42"/>
    </location>
</feature>
<evidence type="ECO:0000313" key="2">
    <source>
        <dbReference type="EMBL" id="MFC4129821.1"/>
    </source>
</evidence>
<feature type="transmembrane region" description="Helical" evidence="1">
    <location>
        <begin position="54"/>
        <end position="74"/>
    </location>
</feature>
<name>A0ABV8LFX7_9ACTN</name>
<sequence length="78" mass="7965">MTQPVVPQPAAPAGKDNTTLFGVLGIVFALCCAPIGVIFGVLSHIQANKNGKPATLAIVAYVIAALNLIAGIIINVNR</sequence>
<keyword evidence="1" id="KW-0472">Membrane</keyword>
<evidence type="ECO:0008006" key="4">
    <source>
        <dbReference type="Google" id="ProtNLM"/>
    </source>
</evidence>
<evidence type="ECO:0000256" key="1">
    <source>
        <dbReference type="SAM" id="Phobius"/>
    </source>
</evidence>
<protein>
    <recommendedName>
        <fullName evidence="4">DUF4190 domain-containing protein</fullName>
    </recommendedName>
</protein>
<gene>
    <name evidence="2" type="ORF">ACFOZ4_04310</name>
</gene>
<keyword evidence="1" id="KW-0812">Transmembrane</keyword>
<dbReference type="Proteomes" id="UP001595816">
    <property type="component" value="Unassembled WGS sequence"/>
</dbReference>
<reference evidence="3" key="1">
    <citation type="journal article" date="2019" name="Int. J. Syst. Evol. Microbiol.">
        <title>The Global Catalogue of Microorganisms (GCM) 10K type strain sequencing project: providing services to taxonomists for standard genome sequencing and annotation.</title>
        <authorList>
            <consortium name="The Broad Institute Genomics Platform"/>
            <consortium name="The Broad Institute Genome Sequencing Center for Infectious Disease"/>
            <person name="Wu L."/>
            <person name="Ma J."/>
        </authorList>
    </citation>
    <scope>NUCLEOTIDE SEQUENCE [LARGE SCALE GENOMIC DNA]</scope>
    <source>
        <strain evidence="3">CGMCC 4.7289</strain>
    </source>
</reference>
<evidence type="ECO:0000313" key="3">
    <source>
        <dbReference type="Proteomes" id="UP001595816"/>
    </source>
</evidence>
<accession>A0ABV8LFX7</accession>
<keyword evidence="1" id="KW-1133">Transmembrane helix</keyword>
<dbReference type="EMBL" id="JBHSAY010000003">
    <property type="protein sequence ID" value="MFC4129821.1"/>
    <property type="molecule type" value="Genomic_DNA"/>
</dbReference>
<keyword evidence="3" id="KW-1185">Reference proteome</keyword>
<comment type="caution">
    <text evidence="2">The sequence shown here is derived from an EMBL/GenBank/DDBJ whole genome shotgun (WGS) entry which is preliminary data.</text>
</comment>
<dbReference type="RefSeq" id="WP_253760063.1">
    <property type="nucleotide sequence ID" value="NZ_JAMZDZ010000001.1"/>
</dbReference>